<protein>
    <submittedName>
        <fullName evidence="1">Uncharacterized protein</fullName>
    </submittedName>
</protein>
<name>A0A0F9RD90_9ZZZZ</name>
<evidence type="ECO:0000313" key="1">
    <source>
        <dbReference type="EMBL" id="KKN23106.1"/>
    </source>
</evidence>
<dbReference type="AlphaFoldDB" id="A0A0F9RD90"/>
<reference evidence="1" key="1">
    <citation type="journal article" date="2015" name="Nature">
        <title>Complex archaea that bridge the gap between prokaryotes and eukaryotes.</title>
        <authorList>
            <person name="Spang A."/>
            <person name="Saw J.H."/>
            <person name="Jorgensen S.L."/>
            <person name="Zaremba-Niedzwiedzka K."/>
            <person name="Martijn J."/>
            <person name="Lind A.E."/>
            <person name="van Eijk R."/>
            <person name="Schleper C."/>
            <person name="Guy L."/>
            <person name="Ettema T.J."/>
        </authorList>
    </citation>
    <scope>NUCLEOTIDE SEQUENCE</scope>
</reference>
<proteinExistence type="predicted"/>
<gene>
    <name evidence="1" type="ORF">LCGC14_0908280</name>
</gene>
<comment type="caution">
    <text evidence="1">The sequence shown here is derived from an EMBL/GenBank/DDBJ whole genome shotgun (WGS) entry which is preliminary data.</text>
</comment>
<dbReference type="EMBL" id="LAZR01003003">
    <property type="protein sequence ID" value="KKN23106.1"/>
    <property type="molecule type" value="Genomic_DNA"/>
</dbReference>
<organism evidence="1">
    <name type="scientific">marine sediment metagenome</name>
    <dbReference type="NCBI Taxonomy" id="412755"/>
    <lineage>
        <taxon>unclassified sequences</taxon>
        <taxon>metagenomes</taxon>
        <taxon>ecological metagenomes</taxon>
    </lineage>
</organism>
<accession>A0A0F9RD90</accession>
<sequence>MKNTLVEQMMADPSFATQMGAAMGIALGHTQNAYRGKNLPGQLDIQLKEASLTPNQINIYGRYSIFDPCTAGDIWGLQVATHGFLNWLGFRSNKFYRRRVDFITWWGPEGTYAETSGTGAADPCADPEGWEYGTCGYELLHTSWYARAGEALSPHTIVQDRCETTPRYRLNGTLITDDVEWQANGIMNVLQQSLRRDLIHGNHDNANEMDGLEQIIVGGYKDANDQECPMVDSILIDWDFDDLDGSVNGFGNFFDYLDEVVTEIEYRASAMGSIGETDMILLTSRFMATCLLDAFACYTTCGVTDTADITDQALRADQRAARRELNGGPLYDGKSAVGYIHLKSGRRIGIIVEDALDISRFGATSNYCTDIYLLSRKVGSIDVLYGEYLDLRVWESKVRKHDPKFRGRSDAAGRFAFKGKEDNFCTQLILGTSPEIYLSAPWAQVRFSDVCCSRQRVPLTGDPFQKQYLPGGSNLYPAGSYE</sequence>